<sequence length="208" mass="22715">MTPYMRAAIACAALVALAALGDARPVVNQMANVTTMMVENVIYQDPVTSDMFAKIPMPGHRGPWYVCHSSGDWSRNEPVFGRCALDAKGMVEAYFPYGGKDIKWPSRWSAVLTTGVYWGKYNDWKQADCNGGQQVVDGGRGAVTVRMDGLSECKGWTTGKSSHNEVWFGCNGKEVGSWLSDTPASDVFPLCQEYGAAVKLVHMGRAFN</sequence>
<organism evidence="2">
    <name type="scientific">Bryopsis corticulans</name>
    <dbReference type="NCBI Taxonomy" id="325651"/>
    <lineage>
        <taxon>Eukaryota</taxon>
        <taxon>Viridiplantae</taxon>
        <taxon>Chlorophyta</taxon>
        <taxon>core chlorophytes</taxon>
        <taxon>Ulvophyceae</taxon>
        <taxon>TCBD clade</taxon>
        <taxon>Bryopsidales</taxon>
        <taxon>Bryopsidineae</taxon>
        <taxon>Bryopsidaceae</taxon>
        <taxon>Bryopsis</taxon>
    </lineage>
</organism>
<keyword evidence="1" id="KW-0732">Signal</keyword>
<name>A0A1V1FTJ7_9CHLO</name>
<proteinExistence type="evidence at transcript level"/>
<protein>
    <submittedName>
        <fullName evidence="2">Lectin BCL-17</fullName>
    </submittedName>
</protein>
<dbReference type="EMBL" id="LC008516">
    <property type="protein sequence ID" value="BAX08603.1"/>
    <property type="molecule type" value="mRNA"/>
</dbReference>
<gene>
    <name evidence="2" type="primary">BCL-17</name>
</gene>
<evidence type="ECO:0000256" key="1">
    <source>
        <dbReference type="SAM" id="SignalP"/>
    </source>
</evidence>
<feature type="chain" id="PRO_5012391993" evidence="1">
    <location>
        <begin position="24"/>
        <end position="208"/>
    </location>
</feature>
<feature type="signal peptide" evidence="1">
    <location>
        <begin position="1"/>
        <end position="23"/>
    </location>
</feature>
<reference evidence="2" key="1">
    <citation type="submission" date="2014-10" db="EMBL/GenBank/DDBJ databases">
        <title>A mannose specific 17 kDa lectin isolated from Bryopsis corticulans.</title>
        <authorList>
            <person name="Hori K."/>
            <person name="Hirayama M."/>
        </authorList>
    </citation>
    <scope>NUCLEOTIDE SEQUENCE</scope>
</reference>
<evidence type="ECO:0000313" key="2">
    <source>
        <dbReference type="EMBL" id="BAX08603.1"/>
    </source>
</evidence>
<dbReference type="AlphaFoldDB" id="A0A1V1FTJ7"/>
<accession>A0A1V1FTJ7</accession>